<dbReference type="AlphaFoldDB" id="A0A1G2MS63"/>
<reference evidence="1 2" key="1">
    <citation type="journal article" date="2016" name="Nat. Commun.">
        <title>Thousands of microbial genomes shed light on interconnected biogeochemical processes in an aquifer system.</title>
        <authorList>
            <person name="Anantharaman K."/>
            <person name="Brown C.T."/>
            <person name="Hug L.A."/>
            <person name="Sharon I."/>
            <person name="Castelle C.J."/>
            <person name="Probst A.J."/>
            <person name="Thomas B.C."/>
            <person name="Singh A."/>
            <person name="Wilkins M.J."/>
            <person name="Karaoz U."/>
            <person name="Brodie E.L."/>
            <person name="Williams K.H."/>
            <person name="Hubbard S.S."/>
            <person name="Banfield J.F."/>
        </authorList>
    </citation>
    <scope>NUCLEOTIDE SEQUENCE [LARGE SCALE GENOMIC DNA]</scope>
</reference>
<evidence type="ECO:0000313" key="1">
    <source>
        <dbReference type="EMBL" id="OHA26698.1"/>
    </source>
</evidence>
<sequence>MRIPEYWTFAKVAHRAAHLLAEGWQVKKRVGDGEISFKPPGGKRFCFCAIEALGRHFIGPTIRPGDYPEAARDMGINARLRLDVMTANDSPVNFCLGDDLVDYSENRTLLLVSLGLPLDRGWQNCVSDKFKQRVQKVLSSRQPKK</sequence>
<protein>
    <submittedName>
        <fullName evidence="1">Uncharacterized protein</fullName>
    </submittedName>
</protein>
<gene>
    <name evidence="1" type="ORF">A3C06_00070</name>
</gene>
<name>A0A1G2MS63_9BACT</name>
<organism evidence="1 2">
    <name type="scientific">Candidatus Taylorbacteria bacterium RIFCSPHIGHO2_02_FULL_46_13</name>
    <dbReference type="NCBI Taxonomy" id="1802312"/>
    <lineage>
        <taxon>Bacteria</taxon>
        <taxon>Candidatus Tayloriibacteriota</taxon>
    </lineage>
</organism>
<dbReference type="EMBL" id="MHRQ01000017">
    <property type="protein sequence ID" value="OHA26698.1"/>
    <property type="molecule type" value="Genomic_DNA"/>
</dbReference>
<dbReference type="STRING" id="1802312.A3C06_00070"/>
<dbReference type="Proteomes" id="UP000177565">
    <property type="component" value="Unassembled WGS sequence"/>
</dbReference>
<comment type="caution">
    <text evidence="1">The sequence shown here is derived from an EMBL/GenBank/DDBJ whole genome shotgun (WGS) entry which is preliminary data.</text>
</comment>
<proteinExistence type="predicted"/>
<accession>A0A1G2MS63</accession>
<evidence type="ECO:0000313" key="2">
    <source>
        <dbReference type="Proteomes" id="UP000177565"/>
    </source>
</evidence>